<dbReference type="Proteomes" id="UP000823775">
    <property type="component" value="Unassembled WGS sequence"/>
</dbReference>
<sequence length="79" mass="8944">SIDDPYQYVWWTDTAIATPLWSVGLLQKSHFRCSGLATMVENHYGRSDGYFPDPLLRTPTVPMVSLQRISYHCSGPPKS</sequence>
<evidence type="ECO:0000313" key="2">
    <source>
        <dbReference type="Proteomes" id="UP000823775"/>
    </source>
</evidence>
<feature type="non-terminal residue" evidence="1">
    <location>
        <position position="1"/>
    </location>
</feature>
<organism evidence="1 2">
    <name type="scientific">Datura stramonium</name>
    <name type="common">Jimsonweed</name>
    <name type="synonym">Common thornapple</name>
    <dbReference type="NCBI Taxonomy" id="4076"/>
    <lineage>
        <taxon>Eukaryota</taxon>
        <taxon>Viridiplantae</taxon>
        <taxon>Streptophyta</taxon>
        <taxon>Embryophyta</taxon>
        <taxon>Tracheophyta</taxon>
        <taxon>Spermatophyta</taxon>
        <taxon>Magnoliopsida</taxon>
        <taxon>eudicotyledons</taxon>
        <taxon>Gunneridae</taxon>
        <taxon>Pentapetalae</taxon>
        <taxon>asterids</taxon>
        <taxon>lamiids</taxon>
        <taxon>Solanales</taxon>
        <taxon>Solanaceae</taxon>
        <taxon>Solanoideae</taxon>
        <taxon>Datureae</taxon>
        <taxon>Datura</taxon>
    </lineage>
</organism>
<name>A0ABS8WJ74_DATST</name>
<proteinExistence type="predicted"/>
<feature type="non-terminal residue" evidence="1">
    <location>
        <position position="79"/>
    </location>
</feature>
<gene>
    <name evidence="1" type="ORF">HAX54_048318</name>
</gene>
<keyword evidence="2" id="KW-1185">Reference proteome</keyword>
<protein>
    <submittedName>
        <fullName evidence="1">Uncharacterized protein</fullName>
    </submittedName>
</protein>
<accession>A0ABS8WJ74</accession>
<dbReference type="EMBL" id="JACEIK010007953">
    <property type="protein sequence ID" value="MCE3050863.1"/>
    <property type="molecule type" value="Genomic_DNA"/>
</dbReference>
<evidence type="ECO:0000313" key="1">
    <source>
        <dbReference type="EMBL" id="MCE3050863.1"/>
    </source>
</evidence>
<comment type="caution">
    <text evidence="1">The sequence shown here is derived from an EMBL/GenBank/DDBJ whole genome shotgun (WGS) entry which is preliminary data.</text>
</comment>
<reference evidence="1 2" key="1">
    <citation type="journal article" date="2021" name="BMC Genomics">
        <title>Datura genome reveals duplications of psychoactive alkaloid biosynthetic genes and high mutation rate following tissue culture.</title>
        <authorList>
            <person name="Rajewski A."/>
            <person name="Carter-House D."/>
            <person name="Stajich J."/>
            <person name="Litt A."/>
        </authorList>
    </citation>
    <scope>NUCLEOTIDE SEQUENCE [LARGE SCALE GENOMIC DNA]</scope>
    <source>
        <strain evidence="1">AR-01</strain>
    </source>
</reference>